<feature type="domain" description="ABC transporter" evidence="8">
    <location>
        <begin position="4"/>
        <end position="253"/>
    </location>
</feature>
<dbReference type="GO" id="GO:0016020">
    <property type="term" value="C:membrane"/>
    <property type="evidence" value="ECO:0007669"/>
    <property type="project" value="InterPro"/>
</dbReference>
<dbReference type="InterPro" id="IPR027417">
    <property type="entry name" value="P-loop_NTPase"/>
</dbReference>
<gene>
    <name evidence="9" type="ORF">SAMN06265368_2235</name>
</gene>
<evidence type="ECO:0000256" key="6">
    <source>
        <dbReference type="ARBA" id="ARBA00023136"/>
    </source>
</evidence>
<dbReference type="InterPro" id="IPR003439">
    <property type="entry name" value="ABC_transporter-like_ATP-bd"/>
</dbReference>
<evidence type="ECO:0000313" key="10">
    <source>
        <dbReference type="Proteomes" id="UP000219439"/>
    </source>
</evidence>
<feature type="region of interest" description="Disordered" evidence="7">
    <location>
        <begin position="257"/>
        <end position="285"/>
    </location>
</feature>
<evidence type="ECO:0000256" key="5">
    <source>
        <dbReference type="ARBA" id="ARBA00022967"/>
    </source>
</evidence>
<keyword evidence="4 9" id="KW-0067">ATP-binding</keyword>
<dbReference type="PROSITE" id="PS50893">
    <property type="entry name" value="ABC_TRANSPORTER_2"/>
    <property type="match status" value="1"/>
</dbReference>
<protein>
    <submittedName>
        <fullName evidence="9">Phosphonate transport system ATP-binding protein</fullName>
    </submittedName>
</protein>
<dbReference type="InterPro" id="IPR050086">
    <property type="entry name" value="MetN_ABC_transporter-like"/>
</dbReference>
<dbReference type="Proteomes" id="UP000219439">
    <property type="component" value="Unassembled WGS sequence"/>
</dbReference>
<reference evidence="9 10" key="1">
    <citation type="submission" date="2017-09" db="EMBL/GenBank/DDBJ databases">
        <authorList>
            <person name="Ehlers B."/>
            <person name="Leendertz F.H."/>
        </authorList>
    </citation>
    <scope>NUCLEOTIDE SEQUENCE [LARGE SCALE GENOMIC DNA]</scope>
    <source>
        <strain evidence="9 10">DSM 18289</strain>
    </source>
</reference>
<dbReference type="OrthoDB" id="9802264at2"/>
<dbReference type="NCBIfam" id="TIGR02315">
    <property type="entry name" value="ABC_phnC"/>
    <property type="match status" value="1"/>
</dbReference>
<keyword evidence="2" id="KW-1003">Cell membrane</keyword>
<proteinExistence type="predicted"/>
<keyword evidence="3" id="KW-0547">Nucleotide-binding</keyword>
<dbReference type="RefSeq" id="WP_097153520.1">
    <property type="nucleotide sequence ID" value="NZ_OBEL01000002.1"/>
</dbReference>
<name>A0A285PBQ1_9HYPH</name>
<dbReference type="AlphaFoldDB" id="A0A285PBQ1"/>
<evidence type="ECO:0000256" key="3">
    <source>
        <dbReference type="ARBA" id="ARBA00022741"/>
    </source>
</evidence>
<evidence type="ECO:0000256" key="7">
    <source>
        <dbReference type="SAM" id="MobiDB-lite"/>
    </source>
</evidence>
<sequence>MTAINVSSVSKSFEAGKSVLEDVSFKIEAGEMVALIGASGSGKSTLIRMISGLETIDKGEDSTIALFGQDVQRNGRRLPAARALRREIGVIFQQFNLVGRLSLLNNVLVGRLGHIPKWRGNLGLFGTAEKIGALRALERVGMVDFAHRRASRLSGGQQQRGAIARVLTQQARLILADEPIASLDPKSADTVMETLSIINREDKATVIVSLHQIDHAFRHCKRIIALRQGKLVYDGPTHGIDKGDLAALYDNDADTDFVPSNKKPRDLSSFGKKPVEPKKAALAVE</sequence>
<dbReference type="GO" id="GO:0005524">
    <property type="term" value="F:ATP binding"/>
    <property type="evidence" value="ECO:0007669"/>
    <property type="project" value="UniProtKB-KW"/>
</dbReference>
<evidence type="ECO:0000259" key="8">
    <source>
        <dbReference type="PROSITE" id="PS50893"/>
    </source>
</evidence>
<keyword evidence="5" id="KW-1278">Translocase</keyword>
<dbReference type="GO" id="GO:0015416">
    <property type="term" value="F:ABC-type phosphonate transporter activity"/>
    <property type="evidence" value="ECO:0007669"/>
    <property type="project" value="InterPro"/>
</dbReference>
<dbReference type="Gene3D" id="3.40.50.300">
    <property type="entry name" value="P-loop containing nucleotide triphosphate hydrolases"/>
    <property type="match status" value="1"/>
</dbReference>
<organism evidence="9 10">
    <name type="scientific">Cohaesibacter gelatinilyticus</name>
    <dbReference type="NCBI Taxonomy" id="372072"/>
    <lineage>
        <taxon>Bacteria</taxon>
        <taxon>Pseudomonadati</taxon>
        <taxon>Pseudomonadota</taxon>
        <taxon>Alphaproteobacteria</taxon>
        <taxon>Hyphomicrobiales</taxon>
        <taxon>Cohaesibacteraceae</taxon>
    </lineage>
</organism>
<dbReference type="InterPro" id="IPR012693">
    <property type="entry name" value="ABC_transpr_PhnC"/>
</dbReference>
<dbReference type="CDD" id="cd03256">
    <property type="entry name" value="ABC_PhnC_transporter"/>
    <property type="match status" value="1"/>
</dbReference>
<dbReference type="SMART" id="SM00382">
    <property type="entry name" value="AAA"/>
    <property type="match status" value="1"/>
</dbReference>
<dbReference type="PANTHER" id="PTHR43166:SF6">
    <property type="entry name" value="PHOSPHONATES IMPORT ATP-BINDING PROTEIN PHNC"/>
    <property type="match status" value="1"/>
</dbReference>
<dbReference type="PANTHER" id="PTHR43166">
    <property type="entry name" value="AMINO ACID IMPORT ATP-BINDING PROTEIN"/>
    <property type="match status" value="1"/>
</dbReference>
<evidence type="ECO:0000256" key="1">
    <source>
        <dbReference type="ARBA" id="ARBA00022448"/>
    </source>
</evidence>
<evidence type="ECO:0000256" key="4">
    <source>
        <dbReference type="ARBA" id="ARBA00022840"/>
    </source>
</evidence>
<dbReference type="InterPro" id="IPR003593">
    <property type="entry name" value="AAA+_ATPase"/>
</dbReference>
<dbReference type="GO" id="GO:0016887">
    <property type="term" value="F:ATP hydrolysis activity"/>
    <property type="evidence" value="ECO:0007669"/>
    <property type="project" value="InterPro"/>
</dbReference>
<accession>A0A285PBQ1</accession>
<dbReference type="Pfam" id="PF00005">
    <property type="entry name" value="ABC_tran"/>
    <property type="match status" value="1"/>
</dbReference>
<evidence type="ECO:0000256" key="2">
    <source>
        <dbReference type="ARBA" id="ARBA00022475"/>
    </source>
</evidence>
<keyword evidence="10" id="KW-1185">Reference proteome</keyword>
<keyword evidence="1" id="KW-0813">Transport</keyword>
<dbReference type="EMBL" id="OBEL01000002">
    <property type="protein sequence ID" value="SNZ19155.1"/>
    <property type="molecule type" value="Genomic_DNA"/>
</dbReference>
<evidence type="ECO:0000313" key="9">
    <source>
        <dbReference type="EMBL" id="SNZ19155.1"/>
    </source>
</evidence>
<dbReference type="SUPFAM" id="SSF52540">
    <property type="entry name" value="P-loop containing nucleoside triphosphate hydrolases"/>
    <property type="match status" value="1"/>
</dbReference>
<keyword evidence="6" id="KW-0472">Membrane</keyword>